<keyword evidence="1" id="KW-0479">Metal-binding</keyword>
<dbReference type="EMBL" id="VSRR010001029">
    <property type="protein sequence ID" value="MPC21898.1"/>
    <property type="molecule type" value="Genomic_DNA"/>
</dbReference>
<dbReference type="OrthoDB" id="8300685at2759"/>
<dbReference type="InterPro" id="IPR001878">
    <property type="entry name" value="Znf_CCHC"/>
</dbReference>
<feature type="domain" description="CCHC-type" evidence="2">
    <location>
        <begin position="224"/>
        <end position="240"/>
    </location>
</feature>
<dbReference type="PANTHER" id="PTHR45823">
    <property type="entry name" value="T-SNARE COILED-COIL HOMOLOGY DOMAIN-CONTAINING PROTEIN"/>
    <property type="match status" value="1"/>
</dbReference>
<accession>A0A5B7DKE1</accession>
<dbReference type="GO" id="GO:0003676">
    <property type="term" value="F:nucleic acid binding"/>
    <property type="evidence" value="ECO:0007669"/>
    <property type="project" value="InterPro"/>
</dbReference>
<dbReference type="Proteomes" id="UP000324222">
    <property type="component" value="Unassembled WGS sequence"/>
</dbReference>
<keyword evidence="1" id="KW-0862">Zinc</keyword>
<proteinExistence type="predicted"/>
<sequence length="295" mass="32890">MARALSLSPPPSPPRSPFLRFKSHKPAEYDGKVAWESYAAQFDLLAVAQGWDQAEKALQLATALRGPSIEVFGHLPPTQRASFPDIAEALRHHFGHYHQAEVYRAQLKKRTRQRGEMLSQLAHDIEALVRRAYPMAGEDMVTVLARDVFLDALVDHQLKIYVKQAHPADMQVALARTMEFEAFMQTVSSLSTFAQPCSDVRGRKAQVKRRPASCVASPGAFSGRCWRCGEKGHVRAWCPRERRACSLDRPDRVTFQPCCEDCGGAGHRSRYPGNDYRLKAGAASQPAKTPVPQLV</sequence>
<keyword evidence="1" id="KW-0863">Zinc-finger</keyword>
<keyword evidence="4" id="KW-1185">Reference proteome</keyword>
<reference evidence="3 4" key="1">
    <citation type="submission" date="2019-05" db="EMBL/GenBank/DDBJ databases">
        <title>Another draft genome of Portunus trituberculatus and its Hox gene families provides insights of decapod evolution.</title>
        <authorList>
            <person name="Jeong J.-H."/>
            <person name="Song I."/>
            <person name="Kim S."/>
            <person name="Choi T."/>
            <person name="Kim D."/>
            <person name="Ryu S."/>
            <person name="Kim W."/>
        </authorList>
    </citation>
    <scope>NUCLEOTIDE SEQUENCE [LARGE SCALE GENOMIC DNA]</scope>
    <source>
        <tissue evidence="3">Muscle</tissue>
    </source>
</reference>
<name>A0A5B7DKE1_PORTR</name>
<gene>
    <name evidence="3" type="ORF">E2C01_014902</name>
</gene>
<evidence type="ECO:0000256" key="1">
    <source>
        <dbReference type="PROSITE-ProRule" id="PRU00047"/>
    </source>
</evidence>
<evidence type="ECO:0000259" key="2">
    <source>
        <dbReference type="PROSITE" id="PS50158"/>
    </source>
</evidence>
<protein>
    <recommendedName>
        <fullName evidence="2">CCHC-type domain-containing protein</fullName>
    </recommendedName>
</protein>
<organism evidence="3 4">
    <name type="scientific">Portunus trituberculatus</name>
    <name type="common">Swimming crab</name>
    <name type="synonym">Neptunus trituberculatus</name>
    <dbReference type="NCBI Taxonomy" id="210409"/>
    <lineage>
        <taxon>Eukaryota</taxon>
        <taxon>Metazoa</taxon>
        <taxon>Ecdysozoa</taxon>
        <taxon>Arthropoda</taxon>
        <taxon>Crustacea</taxon>
        <taxon>Multicrustacea</taxon>
        <taxon>Malacostraca</taxon>
        <taxon>Eumalacostraca</taxon>
        <taxon>Eucarida</taxon>
        <taxon>Decapoda</taxon>
        <taxon>Pleocyemata</taxon>
        <taxon>Brachyura</taxon>
        <taxon>Eubrachyura</taxon>
        <taxon>Portunoidea</taxon>
        <taxon>Portunidae</taxon>
        <taxon>Portuninae</taxon>
        <taxon>Portunus</taxon>
    </lineage>
</organism>
<dbReference type="GO" id="GO:0008270">
    <property type="term" value="F:zinc ion binding"/>
    <property type="evidence" value="ECO:0007669"/>
    <property type="project" value="UniProtKB-KW"/>
</dbReference>
<dbReference type="PROSITE" id="PS50158">
    <property type="entry name" value="ZF_CCHC"/>
    <property type="match status" value="1"/>
</dbReference>
<dbReference type="Gene3D" id="4.10.60.10">
    <property type="entry name" value="Zinc finger, CCHC-type"/>
    <property type="match status" value="1"/>
</dbReference>
<evidence type="ECO:0000313" key="4">
    <source>
        <dbReference type="Proteomes" id="UP000324222"/>
    </source>
</evidence>
<dbReference type="PANTHER" id="PTHR45823:SF1">
    <property type="entry name" value="T-SNARE COILED-COIL HOMOLOGY DOMAIN-CONTAINING PROTEIN"/>
    <property type="match status" value="1"/>
</dbReference>
<evidence type="ECO:0000313" key="3">
    <source>
        <dbReference type="EMBL" id="MPC21898.1"/>
    </source>
</evidence>
<comment type="caution">
    <text evidence="3">The sequence shown here is derived from an EMBL/GenBank/DDBJ whole genome shotgun (WGS) entry which is preliminary data.</text>
</comment>
<dbReference type="AlphaFoldDB" id="A0A5B7DKE1"/>